<evidence type="ECO:0000259" key="2">
    <source>
        <dbReference type="Pfam" id="PF03976"/>
    </source>
</evidence>
<proteinExistence type="predicted"/>
<dbReference type="InterPro" id="IPR022300">
    <property type="entry name" value="PPK2-rel_1"/>
</dbReference>
<feature type="region of interest" description="Disordered" evidence="1">
    <location>
        <begin position="1"/>
        <end position="41"/>
    </location>
</feature>
<dbReference type="Gene3D" id="3.40.50.300">
    <property type="entry name" value="P-loop containing nucleotide triphosphate hydrolases"/>
    <property type="match status" value="1"/>
</dbReference>
<dbReference type="PANTHER" id="PTHR34383:SF3">
    <property type="entry name" value="POLYPHOSPHATE:AMP PHOSPHOTRANSFERASE"/>
    <property type="match status" value="1"/>
</dbReference>
<keyword evidence="3" id="KW-0808">Transferase</keyword>
<dbReference type="InterPro" id="IPR027417">
    <property type="entry name" value="P-loop_NTPase"/>
</dbReference>
<protein>
    <submittedName>
        <fullName evidence="3">PPK2 family polyphosphate:nucleotide phosphotransferase</fullName>
    </submittedName>
</protein>
<dbReference type="PANTHER" id="PTHR34383">
    <property type="entry name" value="POLYPHOSPHATE:AMP PHOSPHOTRANSFERASE-RELATED"/>
    <property type="match status" value="1"/>
</dbReference>
<sequence length="315" mass="34875">MAKKPGKSTGKSAGSKKGTSSKKGAAPKDAGREPGDLWSTPAQEALRWVRGTDLSALDQAATPGWSGGRAEGEALMAARGQELADLQERLFAHGRTGGDRSVLLVLQGIDTSGKGGIVRHVVGMVDPQGVMHRGFGVPTEEEREHDYLWRIRNALPRPGFLGVFDRSHHEQVLVVRVDRLEPVKVWRKHFSELNAFESEVAASGTVIVKATLVVSPDEQKKRLSKRLERPDKHWKYNPSDIDVRLKLPEYLAAYQEMLDRTSTKDAPWYVVPADRKWYARLAVTELLTDALRSLDLGWPPADFDVAAEKARLAET</sequence>
<dbReference type="Pfam" id="PF03976">
    <property type="entry name" value="PPK2"/>
    <property type="match status" value="1"/>
</dbReference>
<feature type="compositionally biased region" description="Low complexity" evidence="1">
    <location>
        <begin position="7"/>
        <end position="28"/>
    </location>
</feature>
<dbReference type="GO" id="GO:0006797">
    <property type="term" value="P:polyphosphate metabolic process"/>
    <property type="evidence" value="ECO:0007669"/>
    <property type="project" value="InterPro"/>
</dbReference>
<dbReference type="GO" id="GO:0016776">
    <property type="term" value="F:phosphotransferase activity, phosphate group as acceptor"/>
    <property type="evidence" value="ECO:0007669"/>
    <property type="project" value="InterPro"/>
</dbReference>
<dbReference type="InterPro" id="IPR022488">
    <property type="entry name" value="PPK2-related"/>
</dbReference>
<organism evidence="3 4">
    <name type="scientific">Promicromonospora sukumoe</name>
    <dbReference type="NCBI Taxonomy" id="88382"/>
    <lineage>
        <taxon>Bacteria</taxon>
        <taxon>Bacillati</taxon>
        <taxon>Actinomycetota</taxon>
        <taxon>Actinomycetes</taxon>
        <taxon>Micrococcales</taxon>
        <taxon>Promicromonosporaceae</taxon>
        <taxon>Promicromonospora</taxon>
    </lineage>
</organism>
<accession>A0A7W3J9X8</accession>
<evidence type="ECO:0000313" key="4">
    <source>
        <dbReference type="Proteomes" id="UP000540568"/>
    </source>
</evidence>
<keyword evidence="4" id="KW-1185">Reference proteome</keyword>
<reference evidence="3 4" key="1">
    <citation type="submission" date="2020-07" db="EMBL/GenBank/DDBJ databases">
        <title>Sequencing the genomes of 1000 actinobacteria strains.</title>
        <authorList>
            <person name="Klenk H.-P."/>
        </authorList>
    </citation>
    <scope>NUCLEOTIDE SEQUENCE [LARGE SCALE GENOMIC DNA]</scope>
    <source>
        <strain evidence="3 4">DSM 44121</strain>
    </source>
</reference>
<dbReference type="NCBIfam" id="TIGR03709">
    <property type="entry name" value="PPK2_rel_1"/>
    <property type="match status" value="1"/>
</dbReference>
<gene>
    <name evidence="3" type="ORF">FHX71_002766</name>
</gene>
<dbReference type="RefSeq" id="WP_182617130.1">
    <property type="nucleotide sequence ID" value="NZ_BAAATF010000003.1"/>
</dbReference>
<name>A0A7W3J9X8_9MICO</name>
<dbReference type="Proteomes" id="UP000540568">
    <property type="component" value="Unassembled WGS sequence"/>
</dbReference>
<dbReference type="AlphaFoldDB" id="A0A7W3J9X8"/>
<feature type="domain" description="Polyphosphate kinase-2-related" evidence="2">
    <location>
        <begin position="72"/>
        <end position="292"/>
    </location>
</feature>
<dbReference type="EMBL" id="JACGWV010000001">
    <property type="protein sequence ID" value="MBA8808824.1"/>
    <property type="molecule type" value="Genomic_DNA"/>
</dbReference>
<dbReference type="SUPFAM" id="SSF52540">
    <property type="entry name" value="P-loop containing nucleoside triphosphate hydrolases"/>
    <property type="match status" value="1"/>
</dbReference>
<evidence type="ECO:0000313" key="3">
    <source>
        <dbReference type="EMBL" id="MBA8808824.1"/>
    </source>
</evidence>
<comment type="caution">
    <text evidence="3">The sequence shown here is derived from an EMBL/GenBank/DDBJ whole genome shotgun (WGS) entry which is preliminary data.</text>
</comment>
<evidence type="ECO:0000256" key="1">
    <source>
        <dbReference type="SAM" id="MobiDB-lite"/>
    </source>
</evidence>